<comment type="caution">
    <text evidence="4">The sequence shown here is derived from an EMBL/GenBank/DDBJ whole genome shotgun (WGS) entry which is preliminary data.</text>
</comment>
<evidence type="ECO:0000256" key="1">
    <source>
        <dbReference type="SAM" id="MobiDB-lite"/>
    </source>
</evidence>
<evidence type="ECO:0000256" key="2">
    <source>
        <dbReference type="SAM" id="Phobius"/>
    </source>
</evidence>
<dbReference type="InterPro" id="IPR005330">
    <property type="entry name" value="MHYT_dom"/>
</dbReference>
<feature type="transmembrane region" description="Helical" evidence="2">
    <location>
        <begin position="194"/>
        <end position="214"/>
    </location>
</feature>
<feature type="transmembrane region" description="Helical" evidence="2">
    <location>
        <begin position="95"/>
        <end position="115"/>
    </location>
</feature>
<dbReference type="RefSeq" id="XP_046066476.1">
    <property type="nucleotide sequence ID" value="XM_046212806.1"/>
</dbReference>
<feature type="compositionally biased region" description="Polar residues" evidence="1">
    <location>
        <begin position="696"/>
        <end position="719"/>
    </location>
</feature>
<feature type="transmembrane region" description="Helical" evidence="2">
    <location>
        <begin position="270"/>
        <end position="291"/>
    </location>
</feature>
<feature type="region of interest" description="Disordered" evidence="1">
    <location>
        <begin position="682"/>
        <end position="732"/>
    </location>
</feature>
<feature type="transmembrane region" description="Helical" evidence="2">
    <location>
        <begin position="20"/>
        <end position="42"/>
    </location>
</feature>
<feature type="transmembrane region" description="Helical" evidence="2">
    <location>
        <begin position="54"/>
        <end position="75"/>
    </location>
</feature>
<dbReference type="AlphaFoldDB" id="A0AAD4PVE1"/>
<keyword evidence="2" id="KW-1133">Transmembrane helix</keyword>
<feature type="compositionally biased region" description="Basic and acidic residues" evidence="1">
    <location>
        <begin position="847"/>
        <end position="858"/>
    </location>
</feature>
<evidence type="ECO:0000313" key="4">
    <source>
        <dbReference type="EMBL" id="KAH8690193.1"/>
    </source>
</evidence>
<gene>
    <name evidence="4" type="ORF">BGW36DRAFT_329733</name>
</gene>
<dbReference type="GeneID" id="70243093"/>
<evidence type="ECO:0000259" key="3">
    <source>
        <dbReference type="PROSITE" id="PS50924"/>
    </source>
</evidence>
<feature type="region of interest" description="Disordered" evidence="1">
    <location>
        <begin position="780"/>
        <end position="803"/>
    </location>
</feature>
<dbReference type="Proteomes" id="UP001201262">
    <property type="component" value="Unassembled WGS sequence"/>
</dbReference>
<feature type="transmembrane region" description="Helical" evidence="2">
    <location>
        <begin position="234"/>
        <end position="258"/>
    </location>
</feature>
<proteinExistence type="predicted"/>
<accession>A0AAD4PVE1</accession>
<organism evidence="4 5">
    <name type="scientific">Talaromyces proteolyticus</name>
    <dbReference type="NCBI Taxonomy" id="1131652"/>
    <lineage>
        <taxon>Eukaryota</taxon>
        <taxon>Fungi</taxon>
        <taxon>Dikarya</taxon>
        <taxon>Ascomycota</taxon>
        <taxon>Pezizomycotina</taxon>
        <taxon>Eurotiomycetes</taxon>
        <taxon>Eurotiomycetidae</taxon>
        <taxon>Eurotiales</taxon>
        <taxon>Trichocomaceae</taxon>
        <taxon>Talaromyces</taxon>
        <taxon>Talaromyces sect. Bacilispori</taxon>
    </lineage>
</organism>
<sequence length="858" mass="94774">MAAPSEAMENGLVPMPVSYSAGFIALSYIISAMGSATCLEMLHRRTSRSGLFNWYLLLTSSLAMGGIGIWSMHFIGNRAIFLGNGTDQDQISYNIPFTMFSLILPIVVLCAAFYTISSEEKPSAIRLIPGGFLTGGAICAMHYIGQLGISNYRCSYAVGNIVGAAIIAIASATVALTVFFRWKATWSNSWWRRMVCAAFLAGAVSGMHWTAAAGTTYRHQPGTSAGGELSRNQTVIICAALSFASCVILSICAIVAGGNRRRSKTRARQLVLSCVIFDPAGRIMVTPQALLPSRKVVDRYIGRSMKDDDFSRTHPAFLWAFRASRNWTLVKDIIPSMKRTLQNNETEIDRLIRQRGANQDTNENLHFSFDNLFKQFFCVSAQELADELRQPLSSLGELYNEVVSTATQVSRFRPESSRPALPRIGKGQLMFTVRQLSSQEEASRFMANGFRFAPIERVTATMASHIHVPSTELSAHLHEMREYCRIERGYPPGVHLVTFALRPTVHEHFEVLTKMSSPIGLPSSSLPNLSLTQADLDLISQMDDCSLTTCLKHLSPLTGGGSRNSSISSAESLQISPKNTFANHLYRAILELVASLPKNIAPAVRFSGKPLLAPCRRHQSSSDNDYCVLLCFRVVSALDTRISEPDLAFIPLKLFRVQEQVNDRAAERERFMKELNSEFSSYSAQSTANHDGASSIKPTKNRNNFLPWSFSTPKRSHQQQNHESRLQGGVSEESLVRQLSRKRPGNLSISNPFVNEIFISKEVRVDVARLDEVEMTSTANITPLPSPTMSPAAFDNTSTTSDPVERRTVTIEGGQARPGAGYVDELYRLCMGSSVRMQPGYHPYGRASDRKSHSSAEE</sequence>
<dbReference type="PANTHER" id="PTHR35152:SF1">
    <property type="entry name" value="DOMAIN SIGNALLING PROTEIN, PUTATIVE (AFU_ORTHOLOGUE AFUA_5G11310)-RELATED"/>
    <property type="match status" value="1"/>
</dbReference>
<dbReference type="PANTHER" id="PTHR35152">
    <property type="entry name" value="DOMAIN SIGNALLING PROTEIN, PUTATIVE (AFU_ORTHOLOGUE AFUA_5G11310)-RELATED"/>
    <property type="match status" value="1"/>
</dbReference>
<reference evidence="4" key="1">
    <citation type="submission" date="2021-12" db="EMBL/GenBank/DDBJ databases">
        <title>Convergent genome expansion in fungi linked to evolution of root-endophyte symbiosis.</title>
        <authorList>
            <consortium name="DOE Joint Genome Institute"/>
            <person name="Ke Y.-H."/>
            <person name="Bonito G."/>
            <person name="Liao H.-L."/>
            <person name="Looney B."/>
            <person name="Rojas-Flechas A."/>
            <person name="Nash J."/>
            <person name="Hameed K."/>
            <person name="Schadt C."/>
            <person name="Martin F."/>
            <person name="Crous P.W."/>
            <person name="Miettinen O."/>
            <person name="Magnuson J.K."/>
            <person name="Labbe J."/>
            <person name="Jacobson D."/>
            <person name="Doktycz M.J."/>
            <person name="Veneault-Fourrey C."/>
            <person name="Kuo A."/>
            <person name="Mondo S."/>
            <person name="Calhoun S."/>
            <person name="Riley R."/>
            <person name="Ohm R."/>
            <person name="LaButti K."/>
            <person name="Andreopoulos B."/>
            <person name="Pangilinan J."/>
            <person name="Nolan M."/>
            <person name="Tritt A."/>
            <person name="Clum A."/>
            <person name="Lipzen A."/>
            <person name="Daum C."/>
            <person name="Barry K."/>
            <person name="Grigoriev I.V."/>
            <person name="Vilgalys R."/>
        </authorList>
    </citation>
    <scope>NUCLEOTIDE SEQUENCE</scope>
    <source>
        <strain evidence="4">PMI_201</strain>
    </source>
</reference>
<feature type="domain" description="MHYT" evidence="3">
    <location>
        <begin position="19"/>
        <end position="218"/>
    </location>
</feature>
<feature type="compositionally biased region" description="Polar residues" evidence="1">
    <location>
        <begin position="780"/>
        <end position="802"/>
    </location>
</feature>
<evidence type="ECO:0000313" key="5">
    <source>
        <dbReference type="Proteomes" id="UP001201262"/>
    </source>
</evidence>
<feature type="region of interest" description="Disordered" evidence="1">
    <location>
        <begin position="838"/>
        <end position="858"/>
    </location>
</feature>
<feature type="transmembrane region" description="Helical" evidence="2">
    <location>
        <begin position="157"/>
        <end position="182"/>
    </location>
</feature>
<keyword evidence="2" id="KW-0812">Transmembrane</keyword>
<name>A0AAD4PVE1_9EURO</name>
<dbReference type="Pfam" id="PF03707">
    <property type="entry name" value="MHYT"/>
    <property type="match status" value="2"/>
</dbReference>
<dbReference type="EMBL" id="JAJTJA010000014">
    <property type="protein sequence ID" value="KAH8690193.1"/>
    <property type="molecule type" value="Genomic_DNA"/>
</dbReference>
<dbReference type="PROSITE" id="PS50924">
    <property type="entry name" value="MHYT"/>
    <property type="match status" value="1"/>
</dbReference>
<protein>
    <submittedName>
        <fullName evidence="4">MHYT domain signaling protein</fullName>
    </submittedName>
</protein>
<keyword evidence="2" id="KW-0472">Membrane</keyword>
<feature type="transmembrane region" description="Helical" evidence="2">
    <location>
        <begin position="127"/>
        <end position="145"/>
    </location>
</feature>
<keyword evidence="5" id="KW-1185">Reference proteome</keyword>